<keyword evidence="1" id="KW-1133">Transmembrane helix</keyword>
<organism evidence="3">
    <name type="scientific">Fagus sylvatica</name>
    <name type="common">Beechnut</name>
    <dbReference type="NCBI Taxonomy" id="28930"/>
    <lineage>
        <taxon>Eukaryota</taxon>
        <taxon>Viridiplantae</taxon>
        <taxon>Streptophyta</taxon>
        <taxon>Embryophyta</taxon>
        <taxon>Tracheophyta</taxon>
        <taxon>Spermatophyta</taxon>
        <taxon>Magnoliopsida</taxon>
        <taxon>eudicotyledons</taxon>
        <taxon>Gunneridae</taxon>
        <taxon>Pentapetalae</taxon>
        <taxon>rosids</taxon>
        <taxon>fabids</taxon>
        <taxon>Fagales</taxon>
        <taxon>Fagaceae</taxon>
        <taxon>Fagus</taxon>
    </lineage>
</organism>
<feature type="transmembrane region" description="Helical" evidence="1">
    <location>
        <begin position="483"/>
        <end position="508"/>
    </location>
</feature>
<proteinExistence type="predicted"/>
<dbReference type="PROSITE" id="PS50878">
    <property type="entry name" value="RT_POL"/>
    <property type="match status" value="1"/>
</dbReference>
<accession>A0A2N9FB26</accession>
<dbReference type="InterPro" id="IPR043502">
    <property type="entry name" value="DNA/RNA_pol_sf"/>
</dbReference>
<dbReference type="EMBL" id="OIVN01000702">
    <property type="protein sequence ID" value="SPC84328.1"/>
    <property type="molecule type" value="Genomic_DNA"/>
</dbReference>
<dbReference type="CDD" id="cd01650">
    <property type="entry name" value="RT_nLTR_like"/>
    <property type="match status" value="1"/>
</dbReference>
<keyword evidence="1" id="KW-0472">Membrane</keyword>
<feature type="domain" description="Reverse transcriptase" evidence="2">
    <location>
        <begin position="1"/>
        <end position="252"/>
    </location>
</feature>
<dbReference type="SUPFAM" id="SSF56672">
    <property type="entry name" value="DNA/RNA polymerases"/>
    <property type="match status" value="1"/>
</dbReference>
<keyword evidence="1" id="KW-0812">Transmembrane</keyword>
<reference evidence="3" key="1">
    <citation type="submission" date="2018-02" db="EMBL/GenBank/DDBJ databases">
        <authorList>
            <person name="Cohen D.B."/>
            <person name="Kent A.D."/>
        </authorList>
    </citation>
    <scope>NUCLEOTIDE SEQUENCE</scope>
</reference>
<dbReference type="InterPro" id="IPR000477">
    <property type="entry name" value="RT_dom"/>
</dbReference>
<protein>
    <recommendedName>
        <fullName evidence="2">Reverse transcriptase domain-containing protein</fullName>
    </recommendedName>
</protein>
<gene>
    <name evidence="3" type="ORF">FSB_LOCUS12210</name>
</gene>
<evidence type="ECO:0000256" key="1">
    <source>
        <dbReference type="SAM" id="Phobius"/>
    </source>
</evidence>
<dbReference type="AlphaFoldDB" id="A0A2N9FB26"/>
<name>A0A2N9FB26_FAGSY</name>
<sequence>MPEYLNKTLISLIPKCIGPETLSQFRPISLCNTVYKVVTKIIVNRIRPLLSNLVSPFQAAFVPGRRGVDNVIIAQELIHSLHKKKGRKGQFILKVDLEKAYDRLEWSFIREVLLFFNFPSSWRFLNPLGVLDRVICYLPIYLSSAWNILALRSLMLALIRVGNLLKPLGVVLHSLIYFLDDLLLCAEASTSCCHTIARVLADFCSHSRQKINLAKSKAFFSPNVTPHMRHHLCDILGVSSTPDLGKYLGFPLRIHGRNARDFRFIVEKVQAKLSSWKSKLLSPAGRVVLIQAVTSAIPAYYMQNAALPSSICSELDKLNRNFLWGSSEDRKKMHMVGWDKICQPKKDGGLGLYSSKPRNLALLAKLNWRLIDEKDSLWAKTLLAKYCPSGPLEFKEVLRKSGSSNWKGLKMGNDVFLKGIRWVVSNGHSVSFWHDIWVGNRALREVIHSPIPPFEESFCVVDVIEGVGVWDFSKISFTLPKTFVTLLGLLVCAPLAIRRIALLGILLMEGLILVRLII</sequence>
<evidence type="ECO:0000313" key="3">
    <source>
        <dbReference type="EMBL" id="SPC84328.1"/>
    </source>
</evidence>
<evidence type="ECO:0000259" key="2">
    <source>
        <dbReference type="PROSITE" id="PS50878"/>
    </source>
</evidence>
<dbReference type="PANTHER" id="PTHR33116">
    <property type="entry name" value="REVERSE TRANSCRIPTASE ZINC-BINDING DOMAIN-CONTAINING PROTEIN-RELATED-RELATED"/>
    <property type="match status" value="1"/>
</dbReference>
<dbReference type="PANTHER" id="PTHR33116:SF70">
    <property type="entry name" value="NON-LTR RETROELEMENT REVERSE TRANSCRIPTASE-LIKE PROTEIN"/>
    <property type="match status" value="1"/>
</dbReference>
<dbReference type="Pfam" id="PF00078">
    <property type="entry name" value="RVT_1"/>
    <property type="match status" value="1"/>
</dbReference>